<evidence type="ECO:0000313" key="2">
    <source>
        <dbReference type="Proteomes" id="UP000693672"/>
    </source>
</evidence>
<dbReference type="AlphaFoldDB" id="A0A916JZH0"/>
<name>A0A916JZH0_9BACL</name>
<proteinExistence type="predicted"/>
<accession>A0A916JZH0</accession>
<sequence length="36" mass="4124">MKVLFQCTKGLSQARKRIHDLLRITKAPIVNNSKTN</sequence>
<evidence type="ECO:0000313" key="1">
    <source>
        <dbReference type="EMBL" id="CAG7610431.1"/>
    </source>
</evidence>
<dbReference type="Proteomes" id="UP000693672">
    <property type="component" value="Unassembled WGS sequence"/>
</dbReference>
<reference evidence="1" key="1">
    <citation type="submission" date="2021-06" db="EMBL/GenBank/DDBJ databases">
        <authorList>
            <person name="Criscuolo A."/>
        </authorList>
    </citation>
    <scope>NUCLEOTIDE SEQUENCE</scope>
    <source>
        <strain evidence="1">CIP111600</strain>
    </source>
</reference>
<gene>
    <name evidence="1" type="ORF">PAESOLCIP111_01240</name>
</gene>
<organism evidence="1 2">
    <name type="scientific">Paenibacillus solanacearum</name>
    <dbReference type="NCBI Taxonomy" id="2048548"/>
    <lineage>
        <taxon>Bacteria</taxon>
        <taxon>Bacillati</taxon>
        <taxon>Bacillota</taxon>
        <taxon>Bacilli</taxon>
        <taxon>Bacillales</taxon>
        <taxon>Paenibacillaceae</taxon>
        <taxon>Paenibacillus</taxon>
    </lineage>
</organism>
<protein>
    <submittedName>
        <fullName evidence="1">Uncharacterized protein</fullName>
    </submittedName>
</protein>
<keyword evidence="2" id="KW-1185">Reference proteome</keyword>
<dbReference type="EMBL" id="CAJVAS010000004">
    <property type="protein sequence ID" value="CAG7610431.1"/>
    <property type="molecule type" value="Genomic_DNA"/>
</dbReference>
<comment type="caution">
    <text evidence="1">The sequence shown here is derived from an EMBL/GenBank/DDBJ whole genome shotgun (WGS) entry which is preliminary data.</text>
</comment>